<dbReference type="Proteomes" id="UP001153203">
    <property type="component" value="Unassembled WGS sequence"/>
</dbReference>
<sequence>MDILDPERGIDDEDTGAKLYYTDPHNQKRYDTVGTPKLAVNPPAVKSTRYQIQAEKLLSGRSLLAGEFTFELLDSAGGVIQTVQNDASGKIVFSPITYTHTGDYDYTVREKVGLDKTIDYDAANYKVTVSIKEEAGNLVATATGDAAIQFKNSYQPLGTEIHLQATKELVGKKLTDQEFTFELVNASNQIIQTAKNDASGQIRFDKLAYTETGSYDYTIREKAGGDSQITYDTKSYKIHVEVSDQKGKLVASVSYEQKPKFKNIYLEEKRSSSKDNELKDLTEKKRPQKKILPKAGEFNKTAAIVIGIGLILVGFVTLLMRKVKRNRK</sequence>
<comment type="caution">
    <text evidence="3">The sequence shown here is derived from an EMBL/GenBank/DDBJ whole genome shotgun (WGS) entry which is preliminary data.</text>
</comment>
<accession>A0A9X4PKC4</accession>
<keyword evidence="1" id="KW-0472">Membrane</keyword>
<gene>
    <name evidence="3" type="ORF">NF708_06735</name>
</gene>
<dbReference type="AlphaFoldDB" id="A0A9X4PKC4"/>
<evidence type="ECO:0000256" key="1">
    <source>
        <dbReference type="SAM" id="Phobius"/>
    </source>
</evidence>
<keyword evidence="1" id="KW-0812">Transmembrane</keyword>
<feature type="domain" description="Streptococcal pilin isopeptide linkage" evidence="2">
    <location>
        <begin position="163"/>
        <end position="265"/>
    </location>
</feature>
<dbReference type="EMBL" id="JAMWGI010000003">
    <property type="protein sequence ID" value="MDG6193694.1"/>
    <property type="molecule type" value="Genomic_DNA"/>
</dbReference>
<feature type="domain" description="Streptococcal pilin isopeptide linkage" evidence="2">
    <location>
        <begin position="52"/>
        <end position="155"/>
    </location>
</feature>
<evidence type="ECO:0000259" key="2">
    <source>
        <dbReference type="Pfam" id="PF12892"/>
    </source>
</evidence>
<dbReference type="NCBIfam" id="TIGR03786">
    <property type="entry name" value="strep_pil_rpt"/>
    <property type="match status" value="2"/>
</dbReference>
<proteinExistence type="predicted"/>
<evidence type="ECO:0000313" key="4">
    <source>
        <dbReference type="Proteomes" id="UP001153203"/>
    </source>
</evidence>
<reference evidence="3" key="1">
    <citation type="submission" date="2022-06" db="EMBL/GenBank/DDBJ databases">
        <title>Lactococcus from bovine mastitis in China.</title>
        <authorList>
            <person name="Lin Y."/>
            <person name="Han B."/>
        </authorList>
    </citation>
    <scope>NUCLEOTIDE SEQUENCE</scope>
    <source>
        <strain evidence="3">Hebei-B-39</strain>
    </source>
</reference>
<name>A0A9X4PKC4_9LACT</name>
<organism evidence="3 4">
    <name type="scientific">Lactococcus formosensis</name>
    <dbReference type="NCBI Taxonomy" id="1281486"/>
    <lineage>
        <taxon>Bacteria</taxon>
        <taxon>Bacillati</taxon>
        <taxon>Bacillota</taxon>
        <taxon>Bacilli</taxon>
        <taxon>Lactobacillales</taxon>
        <taxon>Streptococcaceae</taxon>
        <taxon>Lactococcus</taxon>
    </lineage>
</organism>
<evidence type="ECO:0000313" key="3">
    <source>
        <dbReference type="EMBL" id="MDG6193694.1"/>
    </source>
</evidence>
<dbReference type="NCBIfam" id="TIGR01167">
    <property type="entry name" value="LPXTG_anchor"/>
    <property type="match status" value="1"/>
</dbReference>
<dbReference type="InterPro" id="IPR038174">
    <property type="entry name" value="Strep_pil_link_sf"/>
</dbReference>
<dbReference type="Pfam" id="PF12892">
    <property type="entry name" value="FctA"/>
    <property type="match status" value="2"/>
</dbReference>
<protein>
    <submittedName>
        <fullName evidence="3">LPXTG cell wall anchor domain-containing protein</fullName>
    </submittedName>
</protein>
<dbReference type="RefSeq" id="WP_279363181.1">
    <property type="nucleotide sequence ID" value="NZ_JAMWGA010000003.1"/>
</dbReference>
<feature type="transmembrane region" description="Helical" evidence="1">
    <location>
        <begin position="302"/>
        <end position="320"/>
    </location>
</feature>
<dbReference type="InterPro" id="IPR022464">
    <property type="entry name" value="Strep_pil_isopept_link"/>
</dbReference>
<keyword evidence="1" id="KW-1133">Transmembrane helix</keyword>
<dbReference type="Gene3D" id="2.60.40.3050">
    <property type="match status" value="2"/>
</dbReference>